<dbReference type="GO" id="GO:0006826">
    <property type="term" value="P:iron ion transport"/>
    <property type="evidence" value="ECO:0007669"/>
    <property type="project" value="InterPro"/>
</dbReference>
<dbReference type="InterPro" id="IPR001519">
    <property type="entry name" value="Ferritin"/>
</dbReference>
<dbReference type="PANTHER" id="PTHR11431">
    <property type="entry name" value="FERRITIN"/>
    <property type="match status" value="1"/>
</dbReference>
<evidence type="ECO:0000256" key="1">
    <source>
        <dbReference type="ARBA" id="ARBA00007513"/>
    </source>
</evidence>
<protein>
    <recommendedName>
        <fullName evidence="7">Ferritin</fullName>
    </recommendedName>
</protein>
<dbReference type="KEGG" id="pdic:114505647"/>
<evidence type="ECO:0000256" key="5">
    <source>
        <dbReference type="ARBA" id="ARBA00023004"/>
    </source>
</evidence>
<dbReference type="GO" id="GO:0008198">
    <property type="term" value="F:ferrous iron binding"/>
    <property type="evidence" value="ECO:0007669"/>
    <property type="project" value="TreeGrafter"/>
</dbReference>
<dbReference type="InterPro" id="IPR012347">
    <property type="entry name" value="Ferritin-like"/>
</dbReference>
<dbReference type="RefSeq" id="XP_035872779.1">
    <property type="nucleotide sequence ID" value="XM_036016886.1"/>
</dbReference>
<evidence type="ECO:0000313" key="9">
    <source>
        <dbReference type="Proteomes" id="UP000504628"/>
    </source>
</evidence>
<feature type="domain" description="Ferritin-like diiron" evidence="8">
    <location>
        <begin position="48"/>
        <end position="196"/>
    </location>
</feature>
<dbReference type="GeneID" id="114505647"/>
<evidence type="ECO:0000256" key="4">
    <source>
        <dbReference type="ARBA" id="ARBA00023002"/>
    </source>
</evidence>
<dbReference type="InterPro" id="IPR009040">
    <property type="entry name" value="Ferritin-like_diiron"/>
</dbReference>
<sequence>MPKWNLLGGLSKDSGASPAMLTHSCTVPPPSPALPDIGNAFAPWHLLQNYNSECEATINNQVAFELHASYIYMSMASYFNRGDVALKHFSLFFLRQSYKEREHVEYLLRMQNPGASNPRLWNMPRPEEENWENGLRVLECALQLAKRVHQSLLSLHQLATKRQGRVCNFLECDYLHEQVVFIQELGDHITNLRKLGAPEDSLTESLFDKLTLGDSKN</sequence>
<keyword evidence="2 7" id="KW-0409">Iron storage</keyword>
<dbReference type="Pfam" id="PF00210">
    <property type="entry name" value="Ferritin"/>
    <property type="match status" value="1"/>
</dbReference>
<dbReference type="GO" id="GO:0004322">
    <property type="term" value="F:ferroxidase activity"/>
    <property type="evidence" value="ECO:0007669"/>
    <property type="project" value="UniProtKB-ARBA"/>
</dbReference>
<keyword evidence="5 6" id="KW-0408">Iron</keyword>
<dbReference type="GO" id="GO:0008199">
    <property type="term" value="F:ferric iron binding"/>
    <property type="evidence" value="ECO:0007669"/>
    <property type="project" value="InterPro"/>
</dbReference>
<organism evidence="9 10">
    <name type="scientific">Phyllostomus discolor</name>
    <name type="common">pale spear-nosed bat</name>
    <dbReference type="NCBI Taxonomy" id="89673"/>
    <lineage>
        <taxon>Eukaryota</taxon>
        <taxon>Metazoa</taxon>
        <taxon>Chordata</taxon>
        <taxon>Craniata</taxon>
        <taxon>Vertebrata</taxon>
        <taxon>Euteleostomi</taxon>
        <taxon>Mammalia</taxon>
        <taxon>Eutheria</taxon>
        <taxon>Laurasiatheria</taxon>
        <taxon>Chiroptera</taxon>
        <taxon>Yangochiroptera</taxon>
        <taxon>Phyllostomidae</taxon>
        <taxon>Phyllostominae</taxon>
        <taxon>Phyllostomus</taxon>
    </lineage>
</organism>
<dbReference type="InterPro" id="IPR009078">
    <property type="entry name" value="Ferritin-like_SF"/>
</dbReference>
<evidence type="ECO:0000256" key="6">
    <source>
        <dbReference type="PIRSR" id="PIRSR601519-1"/>
    </source>
</evidence>
<evidence type="ECO:0000256" key="3">
    <source>
        <dbReference type="ARBA" id="ARBA00022723"/>
    </source>
</evidence>
<evidence type="ECO:0000313" key="10">
    <source>
        <dbReference type="RefSeq" id="XP_035872779.1"/>
    </source>
</evidence>
<dbReference type="InterPro" id="IPR008331">
    <property type="entry name" value="Ferritin_DPS_dom"/>
</dbReference>
<keyword evidence="9" id="KW-1185">Reference proteome</keyword>
<gene>
    <name evidence="10" type="primary">LOC114505647</name>
</gene>
<feature type="binding site" evidence="6">
    <location>
        <position position="178"/>
    </location>
    <ligand>
        <name>Fe cation</name>
        <dbReference type="ChEBI" id="CHEBI:24875"/>
        <label>1</label>
    </ligand>
</feature>
<dbReference type="InParanoid" id="A0A7E6D3B8"/>
<keyword evidence="4" id="KW-0560">Oxidoreductase</keyword>
<reference evidence="10" key="1">
    <citation type="submission" date="2025-08" db="UniProtKB">
        <authorList>
            <consortium name="RefSeq"/>
        </authorList>
    </citation>
    <scope>IDENTIFICATION</scope>
    <source>
        <tissue evidence="10">Muscle</tissue>
    </source>
</reference>
<feature type="binding site" evidence="6">
    <location>
        <position position="100"/>
    </location>
    <ligand>
        <name>Fe cation</name>
        <dbReference type="ChEBI" id="CHEBI:24875"/>
        <label>1</label>
    </ligand>
</feature>
<feature type="binding site" evidence="6">
    <location>
        <position position="103"/>
    </location>
    <ligand>
        <name>Fe cation</name>
        <dbReference type="ChEBI" id="CHEBI:24875"/>
        <label>1</label>
    </ligand>
</feature>
<dbReference type="SUPFAM" id="SSF47240">
    <property type="entry name" value="Ferritin-like"/>
    <property type="match status" value="1"/>
</dbReference>
<dbReference type="FunFam" id="1.20.1260.10:FF:000016">
    <property type="entry name" value="Ferritin heavy chain"/>
    <property type="match status" value="1"/>
</dbReference>
<proteinExistence type="inferred from homology"/>
<evidence type="ECO:0000259" key="8">
    <source>
        <dbReference type="PROSITE" id="PS50905"/>
    </source>
</evidence>
<comment type="function">
    <text evidence="7">Stores iron in a soluble, non-toxic, readily available form. Important for iron homeostasis. Iron is taken up in the ferrous form and deposited as ferric hydroxides after oxidation.</text>
</comment>
<dbReference type="OrthoDB" id="186462at2759"/>
<evidence type="ECO:0000256" key="2">
    <source>
        <dbReference type="ARBA" id="ARBA00022434"/>
    </source>
</evidence>
<keyword evidence="3 6" id="KW-0479">Metal-binding</keyword>
<evidence type="ECO:0000256" key="7">
    <source>
        <dbReference type="RuleBase" id="RU361145"/>
    </source>
</evidence>
<dbReference type="Gene3D" id="1.20.1260.10">
    <property type="match status" value="1"/>
</dbReference>
<comment type="similarity">
    <text evidence="1 7">Belongs to the ferritin family.</text>
</comment>
<dbReference type="CDD" id="cd01056">
    <property type="entry name" value="Euk_Ferritin"/>
    <property type="match status" value="1"/>
</dbReference>
<dbReference type="PANTHER" id="PTHR11431:SF97">
    <property type="entry name" value="FERRITIN HEAVY POLYPEPTIDE-LIKE 17-RELATED"/>
    <property type="match status" value="1"/>
</dbReference>
<dbReference type="AlphaFoldDB" id="A0A7E6D3B8"/>
<dbReference type="GO" id="GO:0005737">
    <property type="term" value="C:cytoplasm"/>
    <property type="evidence" value="ECO:0007669"/>
    <property type="project" value="TreeGrafter"/>
</dbReference>
<dbReference type="GO" id="GO:0006879">
    <property type="term" value="P:intracellular iron ion homeostasis"/>
    <property type="evidence" value="ECO:0007669"/>
    <property type="project" value="UniProtKB-KW"/>
</dbReference>
<dbReference type="Proteomes" id="UP000504628">
    <property type="component" value="Chromosome X"/>
</dbReference>
<accession>A0A7E6D3B8</accession>
<feature type="binding site" evidence="6">
    <location>
        <position position="65"/>
    </location>
    <ligand>
        <name>Fe cation</name>
        <dbReference type="ChEBI" id="CHEBI:24875"/>
        <label>1</label>
    </ligand>
</feature>
<name>A0A7E6D3B8_9CHIR</name>
<dbReference type="PROSITE" id="PS50905">
    <property type="entry name" value="FERRITIN_LIKE"/>
    <property type="match status" value="1"/>
</dbReference>